<evidence type="ECO:0000256" key="2">
    <source>
        <dbReference type="RuleBase" id="RU003476"/>
    </source>
</evidence>
<dbReference type="InterPro" id="IPR015797">
    <property type="entry name" value="NUDIX_hydrolase-like_dom_sf"/>
</dbReference>
<dbReference type="PANTHER" id="PTHR22769:SF56">
    <property type="entry name" value="8-OXO-DGDP PHOSPHATASE NUDT18"/>
    <property type="match status" value="1"/>
</dbReference>
<dbReference type="SUPFAM" id="SSF55811">
    <property type="entry name" value="Nudix"/>
    <property type="match status" value="1"/>
</dbReference>
<dbReference type="InterPro" id="IPR020084">
    <property type="entry name" value="NUDIX_hydrolase_CS"/>
</dbReference>
<evidence type="ECO:0000256" key="1">
    <source>
        <dbReference type="ARBA" id="ARBA00022801"/>
    </source>
</evidence>
<protein>
    <submittedName>
        <fullName evidence="4">Nucleoside diphosphate-linked moiety X motif 18</fullName>
    </submittedName>
</protein>
<organism evidence="4 5">
    <name type="scientific">Stegodyphus mimosarum</name>
    <name type="common">African social velvet spider</name>
    <dbReference type="NCBI Taxonomy" id="407821"/>
    <lineage>
        <taxon>Eukaryota</taxon>
        <taxon>Metazoa</taxon>
        <taxon>Ecdysozoa</taxon>
        <taxon>Arthropoda</taxon>
        <taxon>Chelicerata</taxon>
        <taxon>Arachnida</taxon>
        <taxon>Araneae</taxon>
        <taxon>Araneomorphae</taxon>
        <taxon>Entelegynae</taxon>
        <taxon>Eresoidea</taxon>
        <taxon>Eresidae</taxon>
        <taxon>Stegodyphus</taxon>
    </lineage>
</organism>
<accession>A0A087ULK8</accession>
<proteinExistence type="inferred from homology"/>
<evidence type="ECO:0000313" key="5">
    <source>
        <dbReference type="Proteomes" id="UP000054359"/>
    </source>
</evidence>
<dbReference type="STRING" id="407821.A0A087ULK8"/>
<feature type="non-terminal residue" evidence="4">
    <location>
        <position position="146"/>
    </location>
</feature>
<evidence type="ECO:0000313" key="4">
    <source>
        <dbReference type="EMBL" id="KFM78247.1"/>
    </source>
</evidence>
<dbReference type="InterPro" id="IPR000086">
    <property type="entry name" value="NUDIX_hydrolase_dom"/>
</dbReference>
<keyword evidence="1 2" id="KW-0378">Hydrolase</keyword>
<dbReference type="PRINTS" id="PR00502">
    <property type="entry name" value="NUDIXFAMILY"/>
</dbReference>
<dbReference type="OrthoDB" id="10005910at2759"/>
<dbReference type="Gene3D" id="3.90.79.10">
    <property type="entry name" value="Nucleoside Triphosphate Pyrophosphohydrolase"/>
    <property type="match status" value="1"/>
</dbReference>
<dbReference type="AlphaFoldDB" id="A0A087ULK8"/>
<dbReference type="PROSITE" id="PS00893">
    <property type="entry name" value="NUDIX_BOX"/>
    <property type="match status" value="1"/>
</dbReference>
<comment type="similarity">
    <text evidence="2">Belongs to the Nudix hydrolase family.</text>
</comment>
<gene>
    <name evidence="4" type="ORF">X975_21894</name>
</gene>
<dbReference type="PROSITE" id="PS51462">
    <property type="entry name" value="NUDIX"/>
    <property type="match status" value="1"/>
</dbReference>
<dbReference type="GO" id="GO:0044715">
    <property type="term" value="F:8-oxo-dGDP phosphatase activity"/>
    <property type="evidence" value="ECO:0007669"/>
    <property type="project" value="TreeGrafter"/>
</dbReference>
<name>A0A087ULK8_STEMI</name>
<reference evidence="4 5" key="1">
    <citation type="submission" date="2013-11" db="EMBL/GenBank/DDBJ databases">
        <title>Genome sequencing of Stegodyphus mimosarum.</title>
        <authorList>
            <person name="Bechsgaard J."/>
        </authorList>
    </citation>
    <scope>NUCLEOTIDE SEQUENCE [LARGE SCALE GENOMIC DNA]</scope>
</reference>
<dbReference type="InterPro" id="IPR020476">
    <property type="entry name" value="Nudix_hydrolase"/>
</dbReference>
<dbReference type="EMBL" id="KK120420">
    <property type="protein sequence ID" value="KFM78247.1"/>
    <property type="molecule type" value="Genomic_DNA"/>
</dbReference>
<keyword evidence="5" id="KW-1185">Reference proteome</keyword>
<dbReference type="Proteomes" id="UP000054359">
    <property type="component" value="Unassembled WGS sequence"/>
</dbReference>
<dbReference type="Pfam" id="PF00293">
    <property type="entry name" value="NUDIX"/>
    <property type="match status" value="1"/>
</dbReference>
<dbReference type="PANTHER" id="PTHR22769">
    <property type="entry name" value="MUTT/NUDIX HYDROLASE"/>
    <property type="match status" value="1"/>
</dbReference>
<dbReference type="GO" id="GO:0044716">
    <property type="term" value="F:8-oxo-GDP phosphatase activity"/>
    <property type="evidence" value="ECO:0007669"/>
    <property type="project" value="TreeGrafter"/>
</dbReference>
<evidence type="ECO:0000259" key="3">
    <source>
        <dbReference type="PROSITE" id="PS51462"/>
    </source>
</evidence>
<feature type="domain" description="Nudix hydrolase" evidence="3">
    <location>
        <begin position="53"/>
        <end position="146"/>
    </location>
</feature>
<sequence>MADRLEAGIENILAGLAVEDESTTVLDYTLADQTQDLVSRGLDAPSFADYKPVLRETVSYIVASVLINSNNEVLMMQEAKSSCAGTWYIPAGRVEPGENLIEAAKREVLEETGLQFEPTTLLMVECAQGHWFRFVFTGNVTGKIYF</sequence>